<dbReference type="InterPro" id="IPR032675">
    <property type="entry name" value="LRR_dom_sf"/>
</dbReference>
<keyword evidence="2" id="KW-0677">Repeat</keyword>
<evidence type="ECO:0000313" key="3">
    <source>
        <dbReference type="EMBL" id="KAF2903146.1"/>
    </source>
</evidence>
<dbReference type="SUPFAM" id="SSF52058">
    <property type="entry name" value="L domain-like"/>
    <property type="match status" value="1"/>
</dbReference>
<dbReference type="OrthoDB" id="1939344at2759"/>
<evidence type="ECO:0000313" key="4">
    <source>
        <dbReference type="Proteomes" id="UP000801492"/>
    </source>
</evidence>
<dbReference type="Pfam" id="PF13855">
    <property type="entry name" value="LRR_8"/>
    <property type="match status" value="1"/>
</dbReference>
<gene>
    <name evidence="3" type="ORF">ILUMI_03048</name>
</gene>
<sequence>MPISSSAASLERKRIFRIRGSISTSSTEYEKPPSDKNFLTIEPALPTAEISRKLYKRSNSTLGSGPTKSHDSLCIPESVALQPYPDGTVHILRTPQEKEKNPDRISLDRRGLTILPILEDEANLRLLSLQHNLVNNLEGFKHQTFPFLVFLDIYDNQLEKIHCLDRLENLRVLLMGKNRIKRIEGLENLIKIEVLDLHGNQIVHVNGLSSLNQLKVLNLAGNQIRSIGASDLKGLVSLQEFNLRRNRLKKLLGFGETPSLQKLFLSNNELQS</sequence>
<keyword evidence="4" id="KW-1185">Reference proteome</keyword>
<dbReference type="InterPro" id="IPR025875">
    <property type="entry name" value="Leu-rich_rpt_4"/>
</dbReference>
<evidence type="ECO:0000256" key="1">
    <source>
        <dbReference type="ARBA" id="ARBA00022614"/>
    </source>
</evidence>
<dbReference type="PANTHER" id="PTHR46652">
    <property type="entry name" value="LEUCINE-RICH REPEAT AND IQ DOMAIN-CONTAINING PROTEIN 1-RELATED"/>
    <property type="match status" value="1"/>
</dbReference>
<dbReference type="PROSITE" id="PS51450">
    <property type="entry name" value="LRR"/>
    <property type="match status" value="4"/>
</dbReference>
<dbReference type="Proteomes" id="UP000801492">
    <property type="component" value="Unassembled WGS sequence"/>
</dbReference>
<reference evidence="3" key="1">
    <citation type="submission" date="2019-08" db="EMBL/GenBank/DDBJ databases">
        <title>The genome of the North American firefly Photinus pyralis.</title>
        <authorList>
            <consortium name="Photinus pyralis genome working group"/>
            <person name="Fallon T.R."/>
            <person name="Sander Lower S.E."/>
            <person name="Weng J.-K."/>
        </authorList>
    </citation>
    <scope>NUCLEOTIDE SEQUENCE</scope>
    <source>
        <strain evidence="3">TRF0915ILg1</strain>
        <tissue evidence="3">Whole body</tissue>
    </source>
</reference>
<proteinExistence type="predicted"/>
<name>A0A8K0DFD9_IGNLU</name>
<organism evidence="3 4">
    <name type="scientific">Ignelater luminosus</name>
    <name type="common">Cucubano</name>
    <name type="synonym">Pyrophorus luminosus</name>
    <dbReference type="NCBI Taxonomy" id="2038154"/>
    <lineage>
        <taxon>Eukaryota</taxon>
        <taxon>Metazoa</taxon>
        <taxon>Ecdysozoa</taxon>
        <taxon>Arthropoda</taxon>
        <taxon>Hexapoda</taxon>
        <taxon>Insecta</taxon>
        <taxon>Pterygota</taxon>
        <taxon>Neoptera</taxon>
        <taxon>Endopterygota</taxon>
        <taxon>Coleoptera</taxon>
        <taxon>Polyphaga</taxon>
        <taxon>Elateriformia</taxon>
        <taxon>Elateroidea</taxon>
        <taxon>Elateridae</taxon>
        <taxon>Agrypninae</taxon>
        <taxon>Pyrophorini</taxon>
        <taxon>Ignelater</taxon>
    </lineage>
</organism>
<keyword evidence="1" id="KW-0433">Leucine-rich repeat</keyword>
<dbReference type="Pfam" id="PF12799">
    <property type="entry name" value="LRR_4"/>
    <property type="match status" value="1"/>
</dbReference>
<dbReference type="InterPro" id="IPR003591">
    <property type="entry name" value="Leu-rich_rpt_typical-subtyp"/>
</dbReference>
<accession>A0A8K0DFD9</accession>
<evidence type="ECO:0008006" key="5">
    <source>
        <dbReference type="Google" id="ProtNLM"/>
    </source>
</evidence>
<dbReference type="InterPro" id="IPR050836">
    <property type="entry name" value="SDS22/Internalin_LRR"/>
</dbReference>
<dbReference type="InterPro" id="IPR001611">
    <property type="entry name" value="Leu-rich_rpt"/>
</dbReference>
<dbReference type="AlphaFoldDB" id="A0A8K0DFD9"/>
<dbReference type="PANTHER" id="PTHR46652:SF3">
    <property type="entry name" value="LEUCINE-RICH REPEAT-CONTAINING PROTEIN 9"/>
    <property type="match status" value="1"/>
</dbReference>
<dbReference type="EMBL" id="VTPC01001098">
    <property type="protein sequence ID" value="KAF2903146.1"/>
    <property type="molecule type" value="Genomic_DNA"/>
</dbReference>
<comment type="caution">
    <text evidence="3">The sequence shown here is derived from an EMBL/GenBank/DDBJ whole genome shotgun (WGS) entry which is preliminary data.</text>
</comment>
<protein>
    <recommendedName>
        <fullName evidence="5">Leucine-rich repeat-containing protein 49</fullName>
    </recommendedName>
</protein>
<evidence type="ECO:0000256" key="2">
    <source>
        <dbReference type="ARBA" id="ARBA00022737"/>
    </source>
</evidence>
<dbReference type="SMART" id="SM00369">
    <property type="entry name" value="LRR_TYP"/>
    <property type="match status" value="4"/>
</dbReference>
<dbReference type="Gene3D" id="3.80.10.10">
    <property type="entry name" value="Ribonuclease Inhibitor"/>
    <property type="match status" value="1"/>
</dbReference>
<dbReference type="SMART" id="SM00365">
    <property type="entry name" value="LRR_SD22"/>
    <property type="match status" value="5"/>
</dbReference>